<feature type="compositionally biased region" description="Polar residues" evidence="1">
    <location>
        <begin position="596"/>
        <end position="614"/>
    </location>
</feature>
<accession>A0A182SGU6</accession>
<evidence type="ECO:0000313" key="3">
    <source>
        <dbReference type="Proteomes" id="UP000075901"/>
    </source>
</evidence>
<feature type="region of interest" description="Disordered" evidence="1">
    <location>
        <begin position="719"/>
        <end position="853"/>
    </location>
</feature>
<feature type="compositionally biased region" description="Low complexity" evidence="1">
    <location>
        <begin position="916"/>
        <end position="940"/>
    </location>
</feature>
<feature type="region of interest" description="Disordered" evidence="1">
    <location>
        <begin position="88"/>
        <end position="114"/>
    </location>
</feature>
<name>A0A182SGU6_9DIPT</name>
<feature type="region of interest" description="Disordered" evidence="1">
    <location>
        <begin position="909"/>
        <end position="942"/>
    </location>
</feature>
<dbReference type="EnsemblMetazoa" id="AMAM006493-RA">
    <property type="protein sequence ID" value="AMAM006493-PA"/>
    <property type="gene ID" value="AMAM006493"/>
</dbReference>
<dbReference type="PANTHER" id="PTHR45985">
    <property type="match status" value="1"/>
</dbReference>
<protein>
    <submittedName>
        <fullName evidence="2">Uncharacterized protein</fullName>
    </submittedName>
</protein>
<evidence type="ECO:0000313" key="2">
    <source>
        <dbReference type="EnsemblMetazoa" id="AMAM006493-PA"/>
    </source>
</evidence>
<organism evidence="2 3">
    <name type="scientific">Anopheles maculatus</name>
    <dbReference type="NCBI Taxonomy" id="74869"/>
    <lineage>
        <taxon>Eukaryota</taxon>
        <taxon>Metazoa</taxon>
        <taxon>Ecdysozoa</taxon>
        <taxon>Arthropoda</taxon>
        <taxon>Hexapoda</taxon>
        <taxon>Insecta</taxon>
        <taxon>Pterygota</taxon>
        <taxon>Neoptera</taxon>
        <taxon>Endopterygota</taxon>
        <taxon>Diptera</taxon>
        <taxon>Nematocera</taxon>
        <taxon>Culicoidea</taxon>
        <taxon>Culicidae</taxon>
        <taxon>Anophelinae</taxon>
        <taxon>Anopheles</taxon>
        <taxon>Anopheles maculatus group</taxon>
    </lineage>
</organism>
<dbReference type="AlphaFoldDB" id="A0A182SGU6"/>
<feature type="compositionally biased region" description="Polar residues" evidence="1">
    <location>
        <begin position="719"/>
        <end position="738"/>
    </location>
</feature>
<feature type="region of interest" description="Disordered" evidence="1">
    <location>
        <begin position="596"/>
        <end position="619"/>
    </location>
</feature>
<feature type="region of interest" description="Disordered" evidence="1">
    <location>
        <begin position="955"/>
        <end position="981"/>
    </location>
</feature>
<proteinExistence type="predicted"/>
<keyword evidence="3" id="KW-1185">Reference proteome</keyword>
<evidence type="ECO:0000256" key="1">
    <source>
        <dbReference type="SAM" id="MobiDB-lite"/>
    </source>
</evidence>
<feature type="compositionally biased region" description="Low complexity" evidence="1">
    <location>
        <begin position="805"/>
        <end position="849"/>
    </location>
</feature>
<reference evidence="3" key="1">
    <citation type="submission" date="2013-09" db="EMBL/GenBank/DDBJ databases">
        <title>The Genome Sequence of Anopheles maculatus species B.</title>
        <authorList>
            <consortium name="The Broad Institute Genomics Platform"/>
            <person name="Neafsey D.E."/>
            <person name="Besansky N."/>
            <person name="Howell P."/>
            <person name="Walton C."/>
            <person name="Young S.K."/>
            <person name="Zeng Q."/>
            <person name="Gargeya S."/>
            <person name="Fitzgerald M."/>
            <person name="Haas B."/>
            <person name="Abouelleil A."/>
            <person name="Allen A.W."/>
            <person name="Alvarado L."/>
            <person name="Arachchi H.M."/>
            <person name="Berlin A.M."/>
            <person name="Chapman S.B."/>
            <person name="Gainer-Dewar J."/>
            <person name="Goldberg J."/>
            <person name="Griggs A."/>
            <person name="Gujja S."/>
            <person name="Hansen M."/>
            <person name="Howarth C."/>
            <person name="Imamovic A."/>
            <person name="Ireland A."/>
            <person name="Larimer J."/>
            <person name="McCowan C."/>
            <person name="Murphy C."/>
            <person name="Pearson M."/>
            <person name="Poon T.W."/>
            <person name="Priest M."/>
            <person name="Roberts A."/>
            <person name="Saif S."/>
            <person name="Shea T."/>
            <person name="Sisk P."/>
            <person name="Sykes S."/>
            <person name="Wortman J."/>
            <person name="Nusbaum C."/>
            <person name="Birren B."/>
        </authorList>
    </citation>
    <scope>NUCLEOTIDE SEQUENCE [LARGE SCALE GENOMIC DNA]</scope>
    <source>
        <strain evidence="3">maculatus3</strain>
    </source>
</reference>
<dbReference type="VEuPathDB" id="VectorBase:AMAM006493"/>
<feature type="compositionally biased region" description="Acidic residues" evidence="1">
    <location>
        <begin position="771"/>
        <end position="798"/>
    </location>
</feature>
<feature type="region of interest" description="Disordered" evidence="1">
    <location>
        <begin position="476"/>
        <end position="530"/>
    </location>
</feature>
<dbReference type="InterPro" id="IPR052740">
    <property type="entry name" value="CE4"/>
</dbReference>
<sequence>SQRQKLQKFIISDIQPASFRTPFSTTAKAQPLPDYDSYLYHEAIPSSVRSRNQHTFLKAIATTLSATQSSTFATTTPEAPIVRTYTARPTPVAPSRPEPFGSDKSIRLTHSSQDWEERRPLSTFSFGSSAPKVDTRPEQKFSSNRFYNLTLSSGFVGLPGTASSAGNRGRIEIPRNQEPLPSYTTFTLSDAVTSSSRGVSTTVSEVLPETTTPFTTFTMPATTTTTTTTLSPISMATSSGLTTTARPRYSKVQDENVALYKSQDVQTTTPTAAINRLAARPSVVPTAASDWIPLIEQKILSSPKTNTLHEQEDRDRDADDPLLQTRVQANTEDAFAAVTTASTPPTRFPPRTTLAPFGTLEGRKSVEKVQSLPPRNLVSKETPSKTIDPVTNAPTRLVVSPYKSLEVQRQTTSSDKPFASTSRVISNLYRTTTPEIPAVGGPTVKSYFQLTAVPKLAAILRETTTPSTTTVRLTTTTTSTTVAPSSTTTVTSTSEQPATTTTTRSTSAPTSTTLPTTTFSSSSEEVITTSSTLPRSTEVYRGRYRPVFSFVRSSESYDEATTPRYRYLRNRGRGSPRRSYTRLRPTAQSYTLASSTVDDTLSVQKSSSPSSTLVPTGDYSRTADSTVLSIASEYDDRVVSSSSASAAYLNRIPTTDRTKYQSTDRDISKTAHVKSRYEQFEFNRTEKEDRLRQPVSTTGQSNRVVQITDKPVYYTRFHSTSTEESSFAVANSSRQPESTTKKFRATVEMPEMNIPTEKELLSYHQDSGNTSEDEDRDDDDDEDDIEDDDLEPVDEDLADYSYLETSSVPSTTTTTSSTTPPTTTTTTTTTSTTTTTTTSAPPSTTSTTTLRSTFKPMARASKRYTTPHYAAIPAVTTERSFYSAVPSRFYPSTTQGLNLTAGAAHPEPYSELPYHSAHSTSSPLSSSSSSASSSPAYPSSTDAVSLRINDGISKSNVSSGSSSSFSQSSTTSPSIPTTLNTTTTITTTTTTIRPPTTYSVNKLPPRASRVNNAIKTTIAAAQLPRRYSKPSAAGKSIQCTENSLSAKCNEIPSSH</sequence>
<reference evidence="2" key="2">
    <citation type="submission" date="2020-05" db="UniProtKB">
        <authorList>
            <consortium name="EnsemblMetazoa"/>
        </authorList>
    </citation>
    <scope>IDENTIFICATION</scope>
    <source>
        <strain evidence="2">maculatus3</strain>
    </source>
</reference>
<dbReference type="Proteomes" id="UP000075901">
    <property type="component" value="Unassembled WGS sequence"/>
</dbReference>
<dbReference type="PANTHER" id="PTHR45985:SF12">
    <property type="entry name" value="CHITIN DEACETYLASE-LIKE 5, ISOFORM B"/>
    <property type="match status" value="1"/>
</dbReference>